<dbReference type="InterPro" id="IPR001279">
    <property type="entry name" value="Metallo-B-lactamas"/>
</dbReference>
<dbReference type="RefSeq" id="XP_060333020.1">
    <property type="nucleotide sequence ID" value="XM_060475496.1"/>
</dbReference>
<dbReference type="Pfam" id="PF00753">
    <property type="entry name" value="Lactamase_B"/>
    <property type="match status" value="1"/>
</dbReference>
<dbReference type="EMBL" id="JAUEPS010000011">
    <property type="protein sequence ID" value="KAK0461123.1"/>
    <property type="molecule type" value="Genomic_DNA"/>
</dbReference>
<proteinExistence type="predicted"/>
<dbReference type="CDD" id="cd07724">
    <property type="entry name" value="POD-like_MBL-fold"/>
    <property type="match status" value="1"/>
</dbReference>
<evidence type="ECO:0000256" key="1">
    <source>
        <dbReference type="ARBA" id="ARBA00022723"/>
    </source>
</evidence>
<dbReference type="GO" id="GO:0006749">
    <property type="term" value="P:glutathione metabolic process"/>
    <property type="evidence" value="ECO:0007669"/>
    <property type="project" value="InterPro"/>
</dbReference>
<dbReference type="GO" id="GO:0070813">
    <property type="term" value="P:hydrogen sulfide metabolic process"/>
    <property type="evidence" value="ECO:0007669"/>
    <property type="project" value="TreeGrafter"/>
</dbReference>
<dbReference type="SMART" id="SM00849">
    <property type="entry name" value="Lactamase_B"/>
    <property type="match status" value="1"/>
</dbReference>
<dbReference type="InterPro" id="IPR036866">
    <property type="entry name" value="RibonucZ/Hydroxyglut_hydro"/>
</dbReference>
<feature type="domain" description="Metallo-beta-lactamase" evidence="2">
    <location>
        <begin position="31"/>
        <end position="203"/>
    </location>
</feature>
<evidence type="ECO:0000259" key="2">
    <source>
        <dbReference type="SMART" id="SM00849"/>
    </source>
</evidence>
<keyword evidence="1" id="KW-0479">Metal-binding</keyword>
<dbReference type="GO" id="GO:0050313">
    <property type="term" value="F:sulfur dioxygenase activity"/>
    <property type="evidence" value="ECO:0007669"/>
    <property type="project" value="InterPro"/>
</dbReference>
<organism evidence="3 4">
    <name type="scientific">Armillaria tabescens</name>
    <name type="common">Ringless honey mushroom</name>
    <name type="synonym">Agaricus tabescens</name>
    <dbReference type="NCBI Taxonomy" id="1929756"/>
    <lineage>
        <taxon>Eukaryota</taxon>
        <taxon>Fungi</taxon>
        <taxon>Dikarya</taxon>
        <taxon>Basidiomycota</taxon>
        <taxon>Agaricomycotina</taxon>
        <taxon>Agaricomycetes</taxon>
        <taxon>Agaricomycetidae</taxon>
        <taxon>Agaricales</taxon>
        <taxon>Marasmiineae</taxon>
        <taxon>Physalacriaceae</taxon>
        <taxon>Desarmillaria</taxon>
    </lineage>
</organism>
<name>A0AA39N8S5_ARMTA</name>
<keyword evidence="4" id="KW-1185">Reference proteome</keyword>
<evidence type="ECO:0000313" key="3">
    <source>
        <dbReference type="EMBL" id="KAK0461123.1"/>
    </source>
</evidence>
<dbReference type="InterPro" id="IPR044528">
    <property type="entry name" value="POD-like_MBL-fold"/>
</dbReference>
<dbReference type="GeneID" id="85359044"/>
<dbReference type="InterPro" id="IPR051682">
    <property type="entry name" value="Mito_Persulfide_Diox"/>
</dbReference>
<dbReference type="AlphaFoldDB" id="A0AA39N8S5"/>
<comment type="caution">
    <text evidence="3">The sequence shown here is derived from an EMBL/GenBank/DDBJ whole genome shotgun (WGS) entry which is preliminary data.</text>
</comment>
<accession>A0AA39N8S5</accession>
<dbReference type="PANTHER" id="PTHR43084:SF1">
    <property type="entry name" value="PERSULFIDE DIOXYGENASE ETHE1, MITOCHONDRIAL"/>
    <property type="match status" value="1"/>
</dbReference>
<dbReference type="SUPFAM" id="SSF56281">
    <property type="entry name" value="Metallo-hydrolase/oxidoreductase"/>
    <property type="match status" value="1"/>
</dbReference>
<evidence type="ECO:0000313" key="4">
    <source>
        <dbReference type="Proteomes" id="UP001175211"/>
    </source>
</evidence>
<dbReference type="Gene3D" id="3.60.15.10">
    <property type="entry name" value="Ribonuclease Z/Hydroxyacylglutathione hydrolase-like"/>
    <property type="match status" value="1"/>
</dbReference>
<sequence length="287" mass="31793">MTTTSATEPWTYVIDEKGNAEVNCFFEPHTSTWQYLISDPTTSQAVLVDTVLDYDPASGTVTTKSADRLLAFIEKKNLNILHHLTAAQYLKSKLPGDVPVQSNFAPVYGLERNAFEKTFDVLLKDDEEFPVGNLTCRVIHLPGHTPDHIGYVVGKAVFTGDSIFLPDVGSARVDFPGGDAKQLYASMNRLLSLPEDYKLFVGHDYPSGRNYDCVTTVGEQRKLNKHGKVGTTEEAFIDFRKKRDDTLGAPRLLHPSLQVNIRAGKLPPADAEGRVWMKIPVRSSIGI</sequence>
<dbReference type="GO" id="GO:0046872">
    <property type="term" value="F:metal ion binding"/>
    <property type="evidence" value="ECO:0007669"/>
    <property type="project" value="UniProtKB-KW"/>
</dbReference>
<dbReference type="Proteomes" id="UP001175211">
    <property type="component" value="Unassembled WGS sequence"/>
</dbReference>
<dbReference type="PANTHER" id="PTHR43084">
    <property type="entry name" value="PERSULFIDE DIOXYGENASE ETHE1"/>
    <property type="match status" value="1"/>
</dbReference>
<reference evidence="3" key="1">
    <citation type="submission" date="2023-06" db="EMBL/GenBank/DDBJ databases">
        <authorList>
            <consortium name="Lawrence Berkeley National Laboratory"/>
            <person name="Ahrendt S."/>
            <person name="Sahu N."/>
            <person name="Indic B."/>
            <person name="Wong-Bajracharya J."/>
            <person name="Merenyi Z."/>
            <person name="Ke H.-M."/>
            <person name="Monk M."/>
            <person name="Kocsube S."/>
            <person name="Drula E."/>
            <person name="Lipzen A."/>
            <person name="Balint B."/>
            <person name="Henrissat B."/>
            <person name="Andreopoulos B."/>
            <person name="Martin F.M."/>
            <person name="Harder C.B."/>
            <person name="Rigling D."/>
            <person name="Ford K.L."/>
            <person name="Foster G.D."/>
            <person name="Pangilinan J."/>
            <person name="Papanicolaou A."/>
            <person name="Barry K."/>
            <person name="LaButti K."/>
            <person name="Viragh M."/>
            <person name="Koriabine M."/>
            <person name="Yan M."/>
            <person name="Riley R."/>
            <person name="Champramary S."/>
            <person name="Plett K.L."/>
            <person name="Tsai I.J."/>
            <person name="Slot J."/>
            <person name="Sipos G."/>
            <person name="Plett J."/>
            <person name="Nagy L.G."/>
            <person name="Grigoriev I.V."/>
        </authorList>
    </citation>
    <scope>NUCLEOTIDE SEQUENCE</scope>
    <source>
        <strain evidence="3">CCBAS 213</strain>
    </source>
</reference>
<gene>
    <name evidence="3" type="ORF">EV420DRAFT_1619601</name>
</gene>
<protein>
    <submittedName>
        <fullName evidence="3">Metallo-hydrolase/oxidoreductase</fullName>
    </submittedName>
</protein>